<feature type="transmembrane region" description="Helical" evidence="7">
    <location>
        <begin position="51"/>
        <end position="73"/>
    </location>
</feature>
<accession>A0A8J6YW46</accession>
<keyword evidence="9" id="KW-0762">Sugar transport</keyword>
<feature type="transmembrane region" description="Helical" evidence="7">
    <location>
        <begin position="301"/>
        <end position="321"/>
    </location>
</feature>
<keyword evidence="10" id="KW-1185">Reference proteome</keyword>
<feature type="transmembrane region" description="Helical" evidence="7">
    <location>
        <begin position="363"/>
        <end position="383"/>
    </location>
</feature>
<feature type="transmembrane region" description="Helical" evidence="7">
    <location>
        <begin position="80"/>
        <end position="103"/>
    </location>
</feature>
<feature type="transmembrane region" description="Helical" evidence="7">
    <location>
        <begin position="247"/>
        <end position="266"/>
    </location>
</feature>
<feature type="transmembrane region" description="Helical" evidence="7">
    <location>
        <begin position="169"/>
        <end position="191"/>
    </location>
</feature>
<name>A0A8J6YW46_9PROT</name>
<feature type="region of interest" description="Disordered" evidence="6">
    <location>
        <begin position="394"/>
        <end position="413"/>
    </location>
</feature>
<dbReference type="RefSeq" id="WP_192533797.1">
    <property type="nucleotide sequence ID" value="NZ_JACZHT010000002.1"/>
</dbReference>
<proteinExistence type="predicted"/>
<evidence type="ECO:0000256" key="3">
    <source>
        <dbReference type="ARBA" id="ARBA00022692"/>
    </source>
</evidence>
<dbReference type="InterPro" id="IPR050189">
    <property type="entry name" value="MFS_Efflux_Transporters"/>
</dbReference>
<reference evidence="9" key="1">
    <citation type="submission" date="2020-10" db="EMBL/GenBank/DDBJ databases">
        <title>Genome sequence of the unusual species of purple photosynthetic bacteria, Phaeovibrio sulfidiphilus DSM 23193, type strain.</title>
        <authorList>
            <person name="Kyndt J.A."/>
            <person name="Meyer T.E."/>
        </authorList>
    </citation>
    <scope>NUCLEOTIDE SEQUENCE</scope>
    <source>
        <strain evidence="9">DSM 23193</strain>
    </source>
</reference>
<keyword evidence="9" id="KW-0813">Transport</keyword>
<evidence type="ECO:0000313" key="10">
    <source>
        <dbReference type="Proteomes" id="UP000631034"/>
    </source>
</evidence>
<dbReference type="InterPro" id="IPR036259">
    <property type="entry name" value="MFS_trans_sf"/>
</dbReference>
<keyword evidence="3 7" id="KW-0812">Transmembrane</keyword>
<keyword evidence="4 7" id="KW-1133">Transmembrane helix</keyword>
<feature type="transmembrane region" description="Helical" evidence="7">
    <location>
        <begin position="333"/>
        <end position="357"/>
    </location>
</feature>
<dbReference type="PANTHER" id="PTHR43124:SF4">
    <property type="entry name" value="SUGAR EFFLUX TRANSPORTER"/>
    <property type="match status" value="1"/>
</dbReference>
<feature type="domain" description="Major facilitator superfamily (MFS) profile" evidence="8">
    <location>
        <begin position="14"/>
        <end position="387"/>
    </location>
</feature>
<dbReference type="PANTHER" id="PTHR43124">
    <property type="entry name" value="PURINE EFFLUX PUMP PBUE"/>
    <property type="match status" value="1"/>
</dbReference>
<evidence type="ECO:0000256" key="4">
    <source>
        <dbReference type="ARBA" id="ARBA00022989"/>
    </source>
</evidence>
<organism evidence="9 10">
    <name type="scientific">Phaeovibrio sulfidiphilus</name>
    <dbReference type="NCBI Taxonomy" id="1220600"/>
    <lineage>
        <taxon>Bacteria</taxon>
        <taxon>Pseudomonadati</taxon>
        <taxon>Pseudomonadota</taxon>
        <taxon>Alphaproteobacteria</taxon>
        <taxon>Rhodospirillales</taxon>
        <taxon>Rhodospirillaceae</taxon>
        <taxon>Phaeovibrio</taxon>
    </lineage>
</organism>
<feature type="transmembrane region" description="Helical" evidence="7">
    <location>
        <begin position="278"/>
        <end position="295"/>
    </location>
</feature>
<dbReference type="GO" id="GO:0022857">
    <property type="term" value="F:transmembrane transporter activity"/>
    <property type="evidence" value="ECO:0007669"/>
    <property type="project" value="InterPro"/>
</dbReference>
<dbReference type="InterPro" id="IPR020846">
    <property type="entry name" value="MFS_dom"/>
</dbReference>
<dbReference type="PROSITE" id="PS50850">
    <property type="entry name" value="MFS"/>
    <property type="match status" value="1"/>
</dbReference>
<dbReference type="Proteomes" id="UP000631034">
    <property type="component" value="Unassembled WGS sequence"/>
</dbReference>
<evidence type="ECO:0000259" key="8">
    <source>
        <dbReference type="PROSITE" id="PS50850"/>
    </source>
</evidence>
<feature type="transmembrane region" description="Helical" evidence="7">
    <location>
        <begin position="136"/>
        <end position="157"/>
    </location>
</feature>
<keyword evidence="5 7" id="KW-0472">Membrane</keyword>
<dbReference type="NCBIfam" id="NF002921">
    <property type="entry name" value="PRK03545.1"/>
    <property type="match status" value="1"/>
</dbReference>
<comment type="caution">
    <text evidence="9">The sequence shown here is derived from an EMBL/GenBank/DDBJ whole genome shotgun (WGS) entry which is preliminary data.</text>
</comment>
<feature type="transmembrane region" description="Helical" evidence="7">
    <location>
        <begin position="12"/>
        <end position="31"/>
    </location>
</feature>
<dbReference type="Gene3D" id="1.20.1250.20">
    <property type="entry name" value="MFS general substrate transporter like domains"/>
    <property type="match status" value="1"/>
</dbReference>
<dbReference type="GO" id="GO:0005886">
    <property type="term" value="C:plasma membrane"/>
    <property type="evidence" value="ECO:0007669"/>
    <property type="project" value="UniProtKB-SubCell"/>
</dbReference>
<feature type="transmembrane region" description="Helical" evidence="7">
    <location>
        <begin position="109"/>
        <end position="129"/>
    </location>
</feature>
<dbReference type="CDD" id="cd17324">
    <property type="entry name" value="MFS_NepI_like"/>
    <property type="match status" value="1"/>
</dbReference>
<dbReference type="AlphaFoldDB" id="A0A8J6YW46"/>
<protein>
    <submittedName>
        <fullName evidence="9">Sugar transporter</fullName>
    </submittedName>
</protein>
<evidence type="ECO:0000256" key="2">
    <source>
        <dbReference type="ARBA" id="ARBA00022475"/>
    </source>
</evidence>
<dbReference type="Pfam" id="PF07690">
    <property type="entry name" value="MFS_1"/>
    <property type="match status" value="1"/>
</dbReference>
<keyword evidence="2" id="KW-1003">Cell membrane</keyword>
<dbReference type="InterPro" id="IPR011701">
    <property type="entry name" value="MFS"/>
</dbReference>
<evidence type="ECO:0000313" key="9">
    <source>
        <dbReference type="EMBL" id="MBE1236792.1"/>
    </source>
</evidence>
<evidence type="ECO:0000256" key="6">
    <source>
        <dbReference type="SAM" id="MobiDB-lite"/>
    </source>
</evidence>
<sequence>MSSPQTTSWKAWLPVVSLSCATFIFVTTEFLPVGLLTNIARDFHKTESEVGLLLTGYAWLVALASLPLTLLAARIERRKLLLSLLVLFIGAHGLAAVASEYWMLVASRVGIALAHSVFWAITTPLAARLAPEGKKAYGLAVIVVGTSLASILGIPIGTVLGKTFHWQTAFLVVGLAAACVLVILAVLLPRLPATNAGSLRSLPHLLMRPQLMLCYLLTALAITGDFQTFTYIEPFSQEIGGYGDKTVVLILFAFGLAGIFGGYANARLTPLWPRTMMIVPLALVGVCLALIKPFATSLSGILALSVIWGVCVTIVMLALQLRIMALASDATDVAMAMFSAIFNVGIGSGALLGGVVINTLGLANVGYCGAVFLAGSVLVAVVMMRTATGPGAGTLPGTGTGTGAGAGAGSRPG</sequence>
<evidence type="ECO:0000256" key="5">
    <source>
        <dbReference type="ARBA" id="ARBA00023136"/>
    </source>
</evidence>
<dbReference type="EMBL" id="JACZHT010000002">
    <property type="protein sequence ID" value="MBE1236792.1"/>
    <property type="molecule type" value="Genomic_DNA"/>
</dbReference>
<comment type="subcellular location">
    <subcellularLocation>
        <location evidence="1">Cell membrane</location>
        <topology evidence="1">Multi-pass membrane protein</topology>
    </subcellularLocation>
</comment>
<evidence type="ECO:0000256" key="1">
    <source>
        <dbReference type="ARBA" id="ARBA00004651"/>
    </source>
</evidence>
<evidence type="ECO:0000256" key="7">
    <source>
        <dbReference type="SAM" id="Phobius"/>
    </source>
</evidence>
<dbReference type="SUPFAM" id="SSF103473">
    <property type="entry name" value="MFS general substrate transporter"/>
    <property type="match status" value="1"/>
</dbReference>
<gene>
    <name evidence="9" type="ORF">IHV25_03875</name>
</gene>